<dbReference type="AlphaFoldDB" id="A0A9J6Q9M3"/>
<comment type="caution">
    <text evidence="2">The sequence shown here is derived from an EMBL/GenBank/DDBJ whole genome shotgun (WGS) entry which is preliminary data.</text>
</comment>
<dbReference type="Proteomes" id="UP001063816">
    <property type="component" value="Unassembled WGS sequence"/>
</dbReference>
<evidence type="ECO:0000313" key="3">
    <source>
        <dbReference type="Proteomes" id="UP001063816"/>
    </source>
</evidence>
<sequence>MSLTHQEWIAKLERNTRSQGLRNVYLIADQGVLSSPLLDGLLRLSPPVEWYSLFKGQPEELLLEMAPLMMRLELACWQHRQWLLDLMTAFEQKPGLLIFVSPLECSCLASIMRNLADGAWEARSGLVRFYDTRIFPVLINHILTEEQKAWLISSVYHWSYRDRDGKVCWLEGECALDFSVLPEDIKINFTDEQMMKLDVAIDAQLLTTSEKFSTFFSSQEEKFNTLWEMGWQAHQDNFIGNLIDWYEMHLGKR</sequence>
<evidence type="ECO:0000313" key="2">
    <source>
        <dbReference type="EMBL" id="MCU6666174.1"/>
    </source>
</evidence>
<feature type="domain" description="DUF4123" evidence="1">
    <location>
        <begin position="24"/>
        <end position="147"/>
    </location>
</feature>
<organism evidence="2 3">
    <name type="scientific">Silvania hatchlandensis</name>
    <dbReference type="NCBI Taxonomy" id="2926469"/>
    <lineage>
        <taxon>Bacteria</taxon>
        <taxon>Pseudomonadati</taxon>
        <taxon>Pseudomonadota</taxon>
        <taxon>Gammaproteobacteria</taxon>
        <taxon>Enterobacterales</taxon>
        <taxon>Enterobacteriaceae</taxon>
        <taxon>Silvania</taxon>
    </lineage>
</organism>
<dbReference type="EMBL" id="JAMGZK010000053">
    <property type="protein sequence ID" value="MCU6666174.1"/>
    <property type="molecule type" value="Genomic_DNA"/>
</dbReference>
<gene>
    <name evidence="2" type="ORF">M8014_17715</name>
</gene>
<proteinExistence type="predicted"/>
<accession>A0A9J6Q9M3</accession>
<keyword evidence="3" id="KW-1185">Reference proteome</keyword>
<reference evidence="2" key="1">
    <citation type="submission" date="2022-05" db="EMBL/GenBank/DDBJ databases">
        <title>Description of a novel species of Leclercia; Leclercia tamurae and the Proposal for a Novel Genus Silvania gen. nov. Containing Two Novel Species Silvania hatchlandensis sp. nov. and Silvania confinis sp. nov. Isolated from the Rhizosphere of Oak.</title>
        <authorList>
            <person name="Maddock D.W."/>
            <person name="Brady C.L."/>
            <person name="Denman S."/>
            <person name="Arnold D."/>
        </authorList>
    </citation>
    <scope>NUCLEOTIDE SEQUENCE</scope>
    <source>
        <strain evidence="2">H19S6</strain>
    </source>
</reference>
<protein>
    <submittedName>
        <fullName evidence="2">DUF4123 domain-containing protein</fullName>
    </submittedName>
</protein>
<name>A0A9J6Q9M3_9ENTR</name>
<dbReference type="InterPro" id="IPR025391">
    <property type="entry name" value="DUF4123"/>
</dbReference>
<dbReference type="RefSeq" id="WP_271283704.1">
    <property type="nucleotide sequence ID" value="NZ_JAMGZK010000053.1"/>
</dbReference>
<evidence type="ECO:0000259" key="1">
    <source>
        <dbReference type="Pfam" id="PF13503"/>
    </source>
</evidence>
<dbReference type="Pfam" id="PF13503">
    <property type="entry name" value="DUF4123"/>
    <property type="match status" value="1"/>
</dbReference>